<protein>
    <submittedName>
        <fullName evidence="1">Uncharacterized protein</fullName>
    </submittedName>
</protein>
<proteinExistence type="predicted"/>
<dbReference type="Proteomes" id="UP000472273">
    <property type="component" value="Unplaced"/>
</dbReference>
<sequence>MSCIRVLSAGKFPTPLSAIDHSLFGIAGYCFQVHSQGETERERLLASCKESSRSSRNLSFFLPQTPPEMSLCEACRAGRASWSRMSCRVPKTHFWQSLGERKKEFCCFP</sequence>
<dbReference type="Ensembl" id="ENSPTXT00000001395.1">
    <property type="protein sequence ID" value="ENSPTXP00000001357.1"/>
    <property type="gene ID" value="ENSPTXG00000001106.1"/>
</dbReference>
<reference evidence="1" key="1">
    <citation type="submission" date="2025-08" db="UniProtKB">
        <authorList>
            <consortium name="Ensembl"/>
        </authorList>
    </citation>
    <scope>IDENTIFICATION</scope>
</reference>
<organism evidence="1 2">
    <name type="scientific">Pseudonaja textilis</name>
    <name type="common">Eastern brown snake</name>
    <dbReference type="NCBI Taxonomy" id="8673"/>
    <lineage>
        <taxon>Eukaryota</taxon>
        <taxon>Metazoa</taxon>
        <taxon>Chordata</taxon>
        <taxon>Craniata</taxon>
        <taxon>Vertebrata</taxon>
        <taxon>Euteleostomi</taxon>
        <taxon>Lepidosauria</taxon>
        <taxon>Squamata</taxon>
        <taxon>Bifurcata</taxon>
        <taxon>Unidentata</taxon>
        <taxon>Episquamata</taxon>
        <taxon>Toxicofera</taxon>
        <taxon>Serpentes</taxon>
        <taxon>Colubroidea</taxon>
        <taxon>Elapidae</taxon>
        <taxon>Hydrophiinae</taxon>
        <taxon>Pseudonaja</taxon>
    </lineage>
</organism>
<evidence type="ECO:0000313" key="1">
    <source>
        <dbReference type="Ensembl" id="ENSPTXP00000001357.1"/>
    </source>
</evidence>
<dbReference type="AlphaFoldDB" id="A0A670XWG3"/>
<evidence type="ECO:0000313" key="2">
    <source>
        <dbReference type="Proteomes" id="UP000472273"/>
    </source>
</evidence>
<accession>A0A670XWG3</accession>
<name>A0A670XWG3_PSETE</name>
<keyword evidence="2" id="KW-1185">Reference proteome</keyword>
<reference evidence="1" key="2">
    <citation type="submission" date="2025-09" db="UniProtKB">
        <authorList>
            <consortium name="Ensembl"/>
        </authorList>
    </citation>
    <scope>IDENTIFICATION</scope>
</reference>